<gene>
    <name evidence="1" type="ORF">GNP35_00050</name>
</gene>
<sequence length="247" mass="27966">MDSTILSNASRVLSSLLIVFSLQVPAKSNDGIIRIVTDHFPPYQISRNNDLIGGSVGKEVSELIDIVLPTSKVDVMPWARAYEIALNQPNTLIFSLIRTPEREDKFIWIGKVAHVTTRLISLRDADIKPVDDLEYLSNIQIGVKRQDAVANFLSKNGFEFERELVEIVSSVSTMKMLERHRIDAIPANRHIVQYYCKKTGCESSDFKTIYTFKELSEEFYLAASLGTDPSIIKQLKEEFTNLKLPID</sequence>
<dbReference type="Proteomes" id="UP000439994">
    <property type="component" value="Unassembled WGS sequence"/>
</dbReference>
<accession>A0A6N8F332</accession>
<evidence type="ECO:0000313" key="1">
    <source>
        <dbReference type="EMBL" id="MUH71025.1"/>
    </source>
</evidence>
<name>A0A6N8F332_9GAMM</name>
<dbReference type="OrthoDB" id="8587856at2"/>
<protein>
    <submittedName>
        <fullName evidence="1">Transporter substrate-binding domain-containing protein</fullName>
    </submittedName>
</protein>
<proteinExistence type="predicted"/>
<dbReference type="AlphaFoldDB" id="A0A6N8F332"/>
<dbReference type="SUPFAM" id="SSF53850">
    <property type="entry name" value="Periplasmic binding protein-like II"/>
    <property type="match status" value="1"/>
</dbReference>
<comment type="caution">
    <text evidence="1">The sequence shown here is derived from an EMBL/GenBank/DDBJ whole genome shotgun (WGS) entry which is preliminary data.</text>
</comment>
<dbReference type="PANTHER" id="PTHR38834">
    <property type="entry name" value="PERIPLASMIC SUBSTRATE BINDING PROTEIN FAMILY 3"/>
    <property type="match status" value="1"/>
</dbReference>
<dbReference type="PANTHER" id="PTHR38834:SF3">
    <property type="entry name" value="SOLUTE-BINDING PROTEIN FAMILY 3_N-TERMINAL DOMAIN-CONTAINING PROTEIN"/>
    <property type="match status" value="1"/>
</dbReference>
<dbReference type="EMBL" id="WOCD01000001">
    <property type="protein sequence ID" value="MUH71025.1"/>
    <property type="molecule type" value="Genomic_DNA"/>
</dbReference>
<dbReference type="Gene3D" id="3.40.190.10">
    <property type="entry name" value="Periplasmic binding protein-like II"/>
    <property type="match status" value="2"/>
</dbReference>
<evidence type="ECO:0000313" key="2">
    <source>
        <dbReference type="Proteomes" id="UP000439994"/>
    </source>
</evidence>
<organism evidence="1 2">
    <name type="scientific">Psychrosphaera haliotis</name>
    <dbReference type="NCBI Taxonomy" id="555083"/>
    <lineage>
        <taxon>Bacteria</taxon>
        <taxon>Pseudomonadati</taxon>
        <taxon>Pseudomonadota</taxon>
        <taxon>Gammaproteobacteria</taxon>
        <taxon>Alteromonadales</taxon>
        <taxon>Pseudoalteromonadaceae</taxon>
        <taxon>Psychrosphaera</taxon>
    </lineage>
</organism>
<keyword evidence="2" id="KW-1185">Reference proteome</keyword>
<reference evidence="1 2" key="1">
    <citation type="submission" date="2019-11" db="EMBL/GenBank/DDBJ databases">
        <title>P. haliotis isolates from Z. marina roots.</title>
        <authorList>
            <person name="Cohen M."/>
            <person name="Jospin G."/>
            <person name="Eisen J.A."/>
            <person name="Coil D.A."/>
        </authorList>
    </citation>
    <scope>NUCLEOTIDE SEQUENCE [LARGE SCALE GENOMIC DNA]</scope>
    <source>
        <strain evidence="1 2">UCD-MCMsp1aY</strain>
    </source>
</reference>
<dbReference type="RefSeq" id="WP_155693395.1">
    <property type="nucleotide sequence ID" value="NZ_WOCD01000001.1"/>
</dbReference>